<dbReference type="PANTHER" id="PTHR46534">
    <property type="entry name" value="IGGFC_BINDING DOMAIN-CONTAINING PROTEIN"/>
    <property type="match status" value="1"/>
</dbReference>
<dbReference type="InterPro" id="IPR035234">
    <property type="entry name" value="IgGFc-bd_N"/>
</dbReference>
<name>A0ABD0L5X4_9CAEN</name>
<feature type="signal peptide" evidence="3">
    <location>
        <begin position="1"/>
        <end position="27"/>
    </location>
</feature>
<feature type="region of interest" description="Disordered" evidence="1">
    <location>
        <begin position="475"/>
        <end position="496"/>
    </location>
</feature>
<evidence type="ECO:0000256" key="1">
    <source>
        <dbReference type="SAM" id="MobiDB-lite"/>
    </source>
</evidence>
<dbReference type="Proteomes" id="UP001519460">
    <property type="component" value="Unassembled WGS sequence"/>
</dbReference>
<keyword evidence="2" id="KW-0472">Membrane</keyword>
<dbReference type="EMBL" id="JACVVK020000083">
    <property type="protein sequence ID" value="KAK7494409.1"/>
    <property type="molecule type" value="Genomic_DNA"/>
</dbReference>
<feature type="chain" id="PRO_5044795548" description="IgGFc-binding protein N-terminal domain-containing protein" evidence="3">
    <location>
        <begin position="28"/>
        <end position="626"/>
    </location>
</feature>
<accession>A0ABD0L5X4</accession>
<evidence type="ECO:0000313" key="5">
    <source>
        <dbReference type="EMBL" id="KAK7494409.1"/>
    </source>
</evidence>
<feature type="domain" description="IgGFc-binding protein N-terminal" evidence="4">
    <location>
        <begin position="139"/>
        <end position="413"/>
    </location>
</feature>
<sequence>MAGFLGEICSSVLIQVVLMVSVASVSTETSFARGKEFFVAFPIHNKDHLAYESVHTLLISNPNHNNVTVNVSFPKMTSLDDVTSTVLPDQTWRVVLNSSLELKDSGVQSKGVYINASDSVEVHALSDWSIIGMTHSKGTFLALPREALGEEYVIATNCMIHHCFCVIVVTEDDTNVTVSLRIPSLETVVFDGVSYSNNDTISVRGDVGDVIQITCFKCDMSGSLVRASRDVAVIAGSQFGRTGECSGADLAVEQFLPWAYAGHRYSLGFDVIFQGTCTDVVKIVTNDVNTQFVYDGVRYVSSVVRETFEFLRMKDRVTEIVANKKILVAQFSDPKENGDPVLFLPLPETSWATSYDFFVYGLDSAVTHLQLVGKEGVGVDLSADGAVVLSQNVTADNYTVVIMELDIGSSRVTLQCRNASSQCQPFYGVVVHQFSSKGWSLPLLPAMLNTISDAQDTETTSAVDTTLLVTSVETTSGTPSVETASGTTSVETTETGLQDATTELTKTSLYPLTSDGIVTSQTVTTQTDVSRHKTRNICPCSCGLSQKVGPTPDTEKIVTDLQRELVLDPENLSVSKRKRISAPDSRVSSVSMGVTAIAVMVVVFGVILCSDLLSVGKPRSRAKQKK</sequence>
<reference evidence="5 6" key="1">
    <citation type="journal article" date="2023" name="Sci. Data">
        <title>Genome assembly of the Korean intertidal mud-creeper Batillaria attramentaria.</title>
        <authorList>
            <person name="Patra A.K."/>
            <person name="Ho P.T."/>
            <person name="Jun S."/>
            <person name="Lee S.J."/>
            <person name="Kim Y."/>
            <person name="Won Y.J."/>
        </authorList>
    </citation>
    <scope>NUCLEOTIDE SEQUENCE [LARGE SCALE GENOMIC DNA]</scope>
    <source>
        <strain evidence="5">Wonlab-2016</strain>
    </source>
</reference>
<keyword evidence="2" id="KW-1133">Transmembrane helix</keyword>
<keyword evidence="6" id="KW-1185">Reference proteome</keyword>
<evidence type="ECO:0000259" key="4">
    <source>
        <dbReference type="Pfam" id="PF17517"/>
    </source>
</evidence>
<organism evidence="5 6">
    <name type="scientific">Batillaria attramentaria</name>
    <dbReference type="NCBI Taxonomy" id="370345"/>
    <lineage>
        <taxon>Eukaryota</taxon>
        <taxon>Metazoa</taxon>
        <taxon>Spiralia</taxon>
        <taxon>Lophotrochozoa</taxon>
        <taxon>Mollusca</taxon>
        <taxon>Gastropoda</taxon>
        <taxon>Caenogastropoda</taxon>
        <taxon>Sorbeoconcha</taxon>
        <taxon>Cerithioidea</taxon>
        <taxon>Batillariidae</taxon>
        <taxon>Batillaria</taxon>
    </lineage>
</organism>
<dbReference type="AlphaFoldDB" id="A0ABD0L5X4"/>
<evidence type="ECO:0000256" key="3">
    <source>
        <dbReference type="SAM" id="SignalP"/>
    </source>
</evidence>
<evidence type="ECO:0000313" key="6">
    <source>
        <dbReference type="Proteomes" id="UP001519460"/>
    </source>
</evidence>
<evidence type="ECO:0000256" key="2">
    <source>
        <dbReference type="SAM" id="Phobius"/>
    </source>
</evidence>
<dbReference type="Pfam" id="PF17517">
    <property type="entry name" value="IgGFc_binding"/>
    <property type="match status" value="1"/>
</dbReference>
<keyword evidence="2" id="KW-0812">Transmembrane</keyword>
<feature type="non-terminal residue" evidence="5">
    <location>
        <position position="626"/>
    </location>
</feature>
<protein>
    <recommendedName>
        <fullName evidence="4">IgGFc-binding protein N-terminal domain-containing protein</fullName>
    </recommendedName>
</protein>
<dbReference type="PANTHER" id="PTHR46534:SF1">
    <property type="entry name" value="IGGFC-BINDING PROTEIN N-TERMINAL DOMAIN-CONTAINING PROTEIN"/>
    <property type="match status" value="1"/>
</dbReference>
<gene>
    <name evidence="5" type="ORF">BaRGS_00014301</name>
</gene>
<keyword evidence="3" id="KW-0732">Signal</keyword>
<proteinExistence type="predicted"/>
<comment type="caution">
    <text evidence="5">The sequence shown here is derived from an EMBL/GenBank/DDBJ whole genome shotgun (WGS) entry which is preliminary data.</text>
</comment>
<feature type="transmembrane region" description="Helical" evidence="2">
    <location>
        <begin position="590"/>
        <end position="616"/>
    </location>
</feature>